<dbReference type="AlphaFoldDB" id="A0AAN5CVM7"/>
<dbReference type="Proteomes" id="UP001328107">
    <property type="component" value="Unassembled WGS sequence"/>
</dbReference>
<evidence type="ECO:0000313" key="3">
    <source>
        <dbReference type="Proteomes" id="UP001328107"/>
    </source>
</evidence>
<proteinExistence type="predicted"/>
<evidence type="ECO:0000313" key="2">
    <source>
        <dbReference type="EMBL" id="GMR51335.1"/>
    </source>
</evidence>
<feature type="region of interest" description="Disordered" evidence="1">
    <location>
        <begin position="34"/>
        <end position="57"/>
    </location>
</feature>
<feature type="compositionally biased region" description="Basic and acidic residues" evidence="1">
    <location>
        <begin position="34"/>
        <end position="43"/>
    </location>
</feature>
<accession>A0AAN5CVM7</accession>
<name>A0AAN5CVM7_9BILA</name>
<sequence length="89" mass="9750">RTSGVRAETCQQIVSDVALDAHLLSVDLEDVRTENEVEQRETDLPVESSGSHEGGVKGVGMVSRHLYLDVSVGVESVELVDQLEHRTLH</sequence>
<feature type="non-terminal residue" evidence="2">
    <location>
        <position position="1"/>
    </location>
</feature>
<comment type="caution">
    <text evidence="2">The sequence shown here is derived from an EMBL/GenBank/DDBJ whole genome shotgun (WGS) entry which is preliminary data.</text>
</comment>
<organism evidence="2 3">
    <name type="scientific">Pristionchus mayeri</name>
    <dbReference type="NCBI Taxonomy" id="1317129"/>
    <lineage>
        <taxon>Eukaryota</taxon>
        <taxon>Metazoa</taxon>
        <taxon>Ecdysozoa</taxon>
        <taxon>Nematoda</taxon>
        <taxon>Chromadorea</taxon>
        <taxon>Rhabditida</taxon>
        <taxon>Rhabditina</taxon>
        <taxon>Diplogasteromorpha</taxon>
        <taxon>Diplogasteroidea</taxon>
        <taxon>Neodiplogasteridae</taxon>
        <taxon>Pristionchus</taxon>
    </lineage>
</organism>
<protein>
    <submittedName>
        <fullName evidence="2">Uncharacterized protein</fullName>
    </submittedName>
</protein>
<reference evidence="3" key="1">
    <citation type="submission" date="2022-10" db="EMBL/GenBank/DDBJ databases">
        <title>Genome assembly of Pristionchus species.</title>
        <authorList>
            <person name="Yoshida K."/>
            <person name="Sommer R.J."/>
        </authorList>
    </citation>
    <scope>NUCLEOTIDE SEQUENCE [LARGE SCALE GENOMIC DNA]</scope>
    <source>
        <strain evidence="3">RS5460</strain>
    </source>
</reference>
<keyword evidence="3" id="KW-1185">Reference proteome</keyword>
<feature type="non-terminal residue" evidence="2">
    <location>
        <position position="89"/>
    </location>
</feature>
<gene>
    <name evidence="2" type="ORF">PMAYCL1PPCAC_21530</name>
</gene>
<dbReference type="EMBL" id="BTRK01000005">
    <property type="protein sequence ID" value="GMR51335.1"/>
    <property type="molecule type" value="Genomic_DNA"/>
</dbReference>
<evidence type="ECO:0000256" key="1">
    <source>
        <dbReference type="SAM" id="MobiDB-lite"/>
    </source>
</evidence>